<comment type="caution">
    <text evidence="1">The sequence shown here is derived from an EMBL/GenBank/DDBJ whole genome shotgun (WGS) entry which is preliminary data.</text>
</comment>
<dbReference type="SUPFAM" id="SSF56112">
    <property type="entry name" value="Protein kinase-like (PK-like)"/>
    <property type="match status" value="1"/>
</dbReference>
<accession>A0ABN2YVD5</accession>
<evidence type="ECO:0000313" key="1">
    <source>
        <dbReference type="EMBL" id="GAA2132991.1"/>
    </source>
</evidence>
<evidence type="ECO:0000313" key="2">
    <source>
        <dbReference type="Proteomes" id="UP001500575"/>
    </source>
</evidence>
<name>A0ABN2YVD5_9ACTN</name>
<dbReference type="InterPro" id="IPR011009">
    <property type="entry name" value="Kinase-like_dom_sf"/>
</dbReference>
<keyword evidence="2" id="KW-1185">Reference proteome</keyword>
<reference evidence="1 2" key="1">
    <citation type="journal article" date="2019" name="Int. J. Syst. Evol. Microbiol.">
        <title>The Global Catalogue of Microorganisms (GCM) 10K type strain sequencing project: providing services to taxonomists for standard genome sequencing and annotation.</title>
        <authorList>
            <consortium name="The Broad Institute Genomics Platform"/>
            <consortium name="The Broad Institute Genome Sequencing Center for Infectious Disease"/>
            <person name="Wu L."/>
            <person name="Ma J."/>
        </authorList>
    </citation>
    <scope>NUCLEOTIDE SEQUENCE [LARGE SCALE GENOMIC DNA]</scope>
    <source>
        <strain evidence="1 2">JCM 16021</strain>
    </source>
</reference>
<gene>
    <name evidence="1" type="ORF">GCM10009843_38070</name>
</gene>
<evidence type="ECO:0008006" key="3">
    <source>
        <dbReference type="Google" id="ProtNLM"/>
    </source>
</evidence>
<dbReference type="EMBL" id="BAAAQQ010000013">
    <property type="protein sequence ID" value="GAA2132991.1"/>
    <property type="molecule type" value="Genomic_DNA"/>
</dbReference>
<sequence>MGRTPDQLGQARPYSLDELLGDDLELDELVTRALGHDGAGATFEVVGYSFGSPATGGLYRLRGPQDPGWSIFCKVLQHPKHWPVLHLLPPSSQEQFLAEFPWRIELDLWEPAVLASLPAGVRAPELHRVIDLGDDRLAVWMEDVEESATPWDLDRYRRAAELLGRWNARSRTAELLGPFPPGYALRMYAQDAVVTRGLGPLGDDELWSHAWLAGHADLRARLVALGQQIPELLDRLDALPQAMPHGDASPQNLLVPASDPGTFVVIDVGMRTPHALGFDLGQLLVGLVHAGTVPASDLPAIADAILPAYVAGLAAEGDPTTPEQVREGFAISAMLRSGFDSFLYDLLSDPTPDNEHCFAERVALCRFLAEQLAATEELAASRGEVEQPRD</sequence>
<dbReference type="RefSeq" id="WP_344305409.1">
    <property type="nucleotide sequence ID" value="NZ_BAAAQQ010000013.1"/>
</dbReference>
<organism evidence="1 2">
    <name type="scientific">Nocardioides bigeumensis</name>
    <dbReference type="NCBI Taxonomy" id="433657"/>
    <lineage>
        <taxon>Bacteria</taxon>
        <taxon>Bacillati</taxon>
        <taxon>Actinomycetota</taxon>
        <taxon>Actinomycetes</taxon>
        <taxon>Propionibacteriales</taxon>
        <taxon>Nocardioidaceae</taxon>
        <taxon>Nocardioides</taxon>
    </lineage>
</organism>
<protein>
    <recommendedName>
        <fullName evidence="3">Aminoglycoside phosphotransferase family protein</fullName>
    </recommendedName>
</protein>
<proteinExistence type="predicted"/>
<dbReference type="Proteomes" id="UP001500575">
    <property type="component" value="Unassembled WGS sequence"/>
</dbReference>